<keyword evidence="4" id="KW-1185">Reference proteome</keyword>
<gene>
    <name evidence="2" type="ORF">F4U95_06310</name>
    <name evidence="1" type="ORF">F4U96_06310</name>
</gene>
<protein>
    <submittedName>
        <fullName evidence="2">Uncharacterized protein</fullName>
    </submittedName>
</protein>
<evidence type="ECO:0000313" key="3">
    <source>
        <dbReference type="Proteomes" id="UP000325933"/>
    </source>
</evidence>
<evidence type="ECO:0000313" key="1">
    <source>
        <dbReference type="EMBL" id="KAA9019844.1"/>
    </source>
</evidence>
<accession>A0A5J5I692</accession>
<evidence type="ECO:0000313" key="4">
    <source>
        <dbReference type="Proteomes" id="UP000326364"/>
    </source>
</evidence>
<dbReference type="EMBL" id="VYQA01000003">
    <property type="protein sequence ID" value="KAA9032302.1"/>
    <property type="molecule type" value="Genomic_DNA"/>
</dbReference>
<dbReference type="Proteomes" id="UP000325933">
    <property type="component" value="Unassembled WGS sequence"/>
</dbReference>
<evidence type="ECO:0000313" key="2">
    <source>
        <dbReference type="EMBL" id="KAA9032302.1"/>
    </source>
</evidence>
<reference evidence="3 4" key="1">
    <citation type="submission" date="2019-09" db="EMBL/GenBank/DDBJ databases">
        <authorList>
            <person name="Feng G."/>
        </authorList>
    </citation>
    <scope>NUCLEOTIDE SEQUENCE [LARGE SCALE GENOMIC DNA]</scope>
    <source>
        <strain evidence="2 3">KACC 19283</strain>
        <strain evidence="1 4">KACC 19284</strain>
    </source>
</reference>
<proteinExistence type="predicted"/>
<sequence length="65" mass="7322">MPTNLMTDRSLLDRLSAAAQRGVSVAERRQQRVSFVYGNMPKGSDMSRHEVEKALDRLDSQDGRS</sequence>
<organism evidence="2 3">
    <name type="scientific">Sphingobium limneticum</name>
    <dbReference type="NCBI Taxonomy" id="1007511"/>
    <lineage>
        <taxon>Bacteria</taxon>
        <taxon>Pseudomonadati</taxon>
        <taxon>Pseudomonadota</taxon>
        <taxon>Alphaproteobacteria</taxon>
        <taxon>Sphingomonadales</taxon>
        <taxon>Sphingomonadaceae</taxon>
        <taxon>Sphingobium</taxon>
    </lineage>
</organism>
<comment type="caution">
    <text evidence="2">The sequence shown here is derived from an EMBL/GenBank/DDBJ whole genome shotgun (WGS) entry which is preliminary data.</text>
</comment>
<dbReference type="AlphaFoldDB" id="A0A5J5I692"/>
<name>A0A5J5I692_9SPHN</name>
<dbReference type="EMBL" id="VYQB01000003">
    <property type="protein sequence ID" value="KAA9019844.1"/>
    <property type="molecule type" value="Genomic_DNA"/>
</dbReference>
<dbReference type="Proteomes" id="UP000326364">
    <property type="component" value="Unassembled WGS sequence"/>
</dbReference>